<protein>
    <submittedName>
        <fullName evidence="1">Uncharacterized protein</fullName>
    </submittedName>
</protein>
<dbReference type="Gene3D" id="3.40.50.300">
    <property type="entry name" value="P-loop containing nucleotide triphosphate hydrolases"/>
    <property type="match status" value="1"/>
</dbReference>
<dbReference type="InterPro" id="IPR027417">
    <property type="entry name" value="P-loop_NTPase"/>
</dbReference>
<dbReference type="RefSeq" id="WP_379978832.1">
    <property type="nucleotide sequence ID" value="NZ_JBHUMO010000002.1"/>
</dbReference>
<sequence length="144" mass="16294">MIVALIGESCTGKSTLADRLQREKGATVFIGKDYLRMAKNEQEAAKLFTELLAKPTDQLLVYVISEDSQLHFLPEHAQRIIITADLATKKTRFSKRMNGQLPEPVCRMLERNHGLFDKEAAQLRIDTSFLSIEEAAEQLLQFLS</sequence>
<gene>
    <name evidence="1" type="ORF">ACFSR0_00505</name>
</gene>
<comment type="caution">
    <text evidence="1">The sequence shown here is derived from an EMBL/GenBank/DDBJ whole genome shotgun (WGS) entry which is preliminary data.</text>
</comment>
<name>A0ABW5TFU4_9ENTE</name>
<dbReference type="Proteomes" id="UP001597427">
    <property type="component" value="Unassembled WGS sequence"/>
</dbReference>
<keyword evidence="2" id="KW-1185">Reference proteome</keyword>
<proteinExistence type="predicted"/>
<evidence type="ECO:0000313" key="1">
    <source>
        <dbReference type="EMBL" id="MFD2727924.1"/>
    </source>
</evidence>
<reference evidence="2" key="1">
    <citation type="journal article" date="2019" name="Int. J. Syst. Evol. Microbiol.">
        <title>The Global Catalogue of Microorganisms (GCM) 10K type strain sequencing project: providing services to taxonomists for standard genome sequencing and annotation.</title>
        <authorList>
            <consortium name="The Broad Institute Genomics Platform"/>
            <consortium name="The Broad Institute Genome Sequencing Center for Infectious Disease"/>
            <person name="Wu L."/>
            <person name="Ma J."/>
        </authorList>
    </citation>
    <scope>NUCLEOTIDE SEQUENCE [LARGE SCALE GENOMIC DNA]</scope>
    <source>
        <strain evidence="2">TISTR 932</strain>
    </source>
</reference>
<dbReference type="SUPFAM" id="SSF52540">
    <property type="entry name" value="P-loop containing nucleoside triphosphate hydrolases"/>
    <property type="match status" value="1"/>
</dbReference>
<accession>A0ABW5TFU4</accession>
<dbReference type="EMBL" id="JBHUMO010000002">
    <property type="protein sequence ID" value="MFD2727924.1"/>
    <property type="molecule type" value="Genomic_DNA"/>
</dbReference>
<organism evidence="1 2">
    <name type="scientific">Enterococcus camelliae</name>
    <dbReference type="NCBI Taxonomy" id="453959"/>
    <lineage>
        <taxon>Bacteria</taxon>
        <taxon>Bacillati</taxon>
        <taxon>Bacillota</taxon>
        <taxon>Bacilli</taxon>
        <taxon>Lactobacillales</taxon>
        <taxon>Enterococcaceae</taxon>
        <taxon>Enterococcus</taxon>
    </lineage>
</organism>
<evidence type="ECO:0000313" key="2">
    <source>
        <dbReference type="Proteomes" id="UP001597427"/>
    </source>
</evidence>